<dbReference type="InterPro" id="IPR000620">
    <property type="entry name" value="EamA_dom"/>
</dbReference>
<comment type="similarity">
    <text evidence="2">Belongs to the EamA transporter family.</text>
</comment>
<reference evidence="8 9" key="1">
    <citation type="submission" date="2024-01" db="EMBL/GenBank/DDBJ databases">
        <title>the genome sequence of strain Microbacterium schleiferi NBRC 15075.</title>
        <authorList>
            <person name="Ding Y."/>
            <person name="Zhang G."/>
        </authorList>
    </citation>
    <scope>NUCLEOTIDE SEQUENCE [LARGE SCALE GENOMIC DNA]</scope>
    <source>
        <strain evidence="8 9">NBRC 15075</strain>
    </source>
</reference>
<feature type="transmembrane region" description="Helical" evidence="6">
    <location>
        <begin position="131"/>
        <end position="151"/>
    </location>
</feature>
<dbReference type="InterPro" id="IPR050638">
    <property type="entry name" value="AA-Vitamin_Transporters"/>
</dbReference>
<feature type="transmembrane region" description="Helical" evidence="6">
    <location>
        <begin position="254"/>
        <end position="276"/>
    </location>
</feature>
<feature type="transmembrane region" description="Helical" evidence="6">
    <location>
        <begin position="223"/>
        <end position="247"/>
    </location>
</feature>
<evidence type="ECO:0000313" key="8">
    <source>
        <dbReference type="EMBL" id="MEF2254616.1"/>
    </source>
</evidence>
<feature type="transmembrane region" description="Helical" evidence="6">
    <location>
        <begin position="103"/>
        <end position="124"/>
    </location>
</feature>
<dbReference type="Pfam" id="PF00892">
    <property type="entry name" value="EamA"/>
    <property type="match status" value="2"/>
</dbReference>
<dbReference type="InterPro" id="IPR037185">
    <property type="entry name" value="EmrE-like"/>
</dbReference>
<feature type="domain" description="EamA" evidence="7">
    <location>
        <begin position="16"/>
        <end position="148"/>
    </location>
</feature>
<evidence type="ECO:0000256" key="1">
    <source>
        <dbReference type="ARBA" id="ARBA00004141"/>
    </source>
</evidence>
<feature type="domain" description="EamA" evidence="7">
    <location>
        <begin position="166"/>
        <end position="300"/>
    </location>
</feature>
<evidence type="ECO:0000313" key="9">
    <source>
        <dbReference type="Proteomes" id="UP001351900"/>
    </source>
</evidence>
<evidence type="ECO:0000256" key="4">
    <source>
        <dbReference type="ARBA" id="ARBA00022989"/>
    </source>
</evidence>
<evidence type="ECO:0000256" key="3">
    <source>
        <dbReference type="ARBA" id="ARBA00022692"/>
    </source>
</evidence>
<dbReference type="Gene3D" id="1.10.3730.20">
    <property type="match status" value="1"/>
</dbReference>
<feature type="transmembrane region" description="Helical" evidence="6">
    <location>
        <begin position="282"/>
        <end position="300"/>
    </location>
</feature>
<feature type="transmembrane region" description="Helical" evidence="6">
    <location>
        <begin position="45"/>
        <end position="63"/>
    </location>
</feature>
<proteinExistence type="inferred from homology"/>
<comment type="caution">
    <text evidence="8">The sequence shown here is derived from an EMBL/GenBank/DDBJ whole genome shotgun (WGS) entry which is preliminary data.</text>
</comment>
<keyword evidence="4 6" id="KW-1133">Transmembrane helix</keyword>
<dbReference type="SUPFAM" id="SSF103481">
    <property type="entry name" value="Multidrug resistance efflux transporter EmrE"/>
    <property type="match status" value="2"/>
</dbReference>
<dbReference type="PANTHER" id="PTHR32322">
    <property type="entry name" value="INNER MEMBRANE TRANSPORTER"/>
    <property type="match status" value="1"/>
</dbReference>
<evidence type="ECO:0000256" key="5">
    <source>
        <dbReference type="ARBA" id="ARBA00023136"/>
    </source>
</evidence>
<keyword evidence="9" id="KW-1185">Reference proteome</keyword>
<evidence type="ECO:0000259" key="7">
    <source>
        <dbReference type="Pfam" id="PF00892"/>
    </source>
</evidence>
<feature type="transmembrane region" description="Helical" evidence="6">
    <location>
        <begin position="75"/>
        <end position="97"/>
    </location>
</feature>
<dbReference type="PANTHER" id="PTHR32322:SF9">
    <property type="entry name" value="AMINO-ACID METABOLITE EFFLUX PUMP-RELATED"/>
    <property type="match status" value="1"/>
</dbReference>
<dbReference type="RefSeq" id="WP_331791125.1">
    <property type="nucleotide sequence ID" value="NZ_BAAAUO010000004.1"/>
</dbReference>
<feature type="transmembrane region" description="Helical" evidence="6">
    <location>
        <begin position="163"/>
        <end position="183"/>
    </location>
</feature>
<dbReference type="EMBL" id="JAZHOV010000003">
    <property type="protein sequence ID" value="MEF2254616.1"/>
    <property type="molecule type" value="Genomic_DNA"/>
</dbReference>
<dbReference type="Proteomes" id="UP001351900">
    <property type="component" value="Unassembled WGS sequence"/>
</dbReference>
<evidence type="ECO:0000256" key="6">
    <source>
        <dbReference type="SAM" id="Phobius"/>
    </source>
</evidence>
<evidence type="ECO:0000256" key="2">
    <source>
        <dbReference type="ARBA" id="ARBA00007362"/>
    </source>
</evidence>
<name>A0ABU7V4J5_9MICO</name>
<gene>
    <name evidence="8" type="ORF">V2V91_05625</name>
</gene>
<organism evidence="8 9">
    <name type="scientific">Microbacterium schleiferi</name>
    <dbReference type="NCBI Taxonomy" id="69362"/>
    <lineage>
        <taxon>Bacteria</taxon>
        <taxon>Bacillati</taxon>
        <taxon>Actinomycetota</taxon>
        <taxon>Actinomycetes</taxon>
        <taxon>Micrococcales</taxon>
        <taxon>Microbacteriaceae</taxon>
        <taxon>Microbacterium</taxon>
    </lineage>
</organism>
<keyword evidence="3 6" id="KW-0812">Transmembrane</keyword>
<keyword evidence="5 6" id="KW-0472">Membrane</keyword>
<feature type="transmembrane region" description="Helical" evidence="6">
    <location>
        <begin position="195"/>
        <end position="217"/>
    </location>
</feature>
<comment type="subcellular location">
    <subcellularLocation>
        <location evidence="1">Membrane</location>
        <topology evidence="1">Multi-pass membrane protein</topology>
    </subcellularLocation>
</comment>
<accession>A0ABU7V4J5</accession>
<sequence length="304" mass="31889">MSASPLLAPTRNSTVAIMFAALSLVWGASFLFMKVAVGAFDPAQVALGRIILGSVTLAAIMALTRRRWPRERRLWLHMIVVAVFFCLLPFLLFAWAAQSLPSGLSAILNATTPLWTTLVAVVVLPSERMTARRLVGVIIGAVGVAIVMGVWDVVSSPEFAASLPAQLACLSATASYGIALGWMRRFITGTHTHDSVTIASTQMAVAGALALALLPVIGLSPVAWAPAPVLALVALGCLGTGIVYVWNTRVVSEWGAVGASTVTYVIPVVGVALGVLVLGERFTLNELIGAIIVIGGVLLVQRSR</sequence>
<protein>
    <submittedName>
        <fullName evidence="8">DMT family transporter</fullName>
    </submittedName>
</protein>
<feature type="transmembrane region" description="Helical" evidence="6">
    <location>
        <begin position="12"/>
        <end position="33"/>
    </location>
</feature>